<sequence>MNPSVEVVKQCDIRYPGEYDSARALDLYLPSLDIAESSKRPVLIGHSAGAHLTGLLALKSINCATPTKTRLDQTASIRGVIGIEGIYSLSDLAKTFPTYVPWFIERAFMRDPLLWDKASPKEVAISMLSEKSHIADVTLPRYLLIHSPEDELVNMEQTNDYAAALQSINVDVEVCINISGSHDDILKNPELHDRLAKFISSLEF</sequence>
<evidence type="ECO:0000259" key="1">
    <source>
        <dbReference type="Pfam" id="PF20434"/>
    </source>
</evidence>
<accession>A0A177WM49</accession>
<name>A0A177WM49_BATDL</name>
<dbReference type="Proteomes" id="UP000077115">
    <property type="component" value="Unassembled WGS sequence"/>
</dbReference>
<dbReference type="VEuPathDB" id="FungiDB:BDEG_24567"/>
<dbReference type="Pfam" id="PF20434">
    <property type="entry name" value="BD-FAE"/>
    <property type="match status" value="1"/>
</dbReference>
<dbReference type="SUPFAM" id="SSF53474">
    <property type="entry name" value="alpha/beta-Hydrolases"/>
    <property type="match status" value="1"/>
</dbReference>
<dbReference type="InterPro" id="IPR029058">
    <property type="entry name" value="AB_hydrolase_fold"/>
</dbReference>
<reference evidence="2 3" key="1">
    <citation type="submission" date="2006-10" db="EMBL/GenBank/DDBJ databases">
        <title>The Genome Sequence of Batrachochytrium dendrobatidis JEL423.</title>
        <authorList>
            <consortium name="The Broad Institute Genome Sequencing Platform"/>
            <person name="Birren B."/>
            <person name="Lander E."/>
            <person name="Galagan J."/>
            <person name="Cuomo C."/>
            <person name="Devon K."/>
            <person name="Jaffe D."/>
            <person name="Butler J."/>
            <person name="Alvarez P."/>
            <person name="Gnerre S."/>
            <person name="Grabherr M."/>
            <person name="Kleber M."/>
            <person name="Mauceli E."/>
            <person name="Brockman W."/>
            <person name="Young S."/>
            <person name="LaButti K."/>
            <person name="Sykes S."/>
            <person name="DeCaprio D."/>
            <person name="Crawford M."/>
            <person name="Koehrsen M."/>
            <person name="Engels R."/>
            <person name="Montgomery P."/>
            <person name="Pearson M."/>
            <person name="Howarth C."/>
            <person name="Larson L."/>
            <person name="White J."/>
            <person name="O'Leary S."/>
            <person name="Kodira C."/>
            <person name="Zeng Q."/>
            <person name="Yandava C."/>
            <person name="Alvarado L."/>
            <person name="Longcore J."/>
            <person name="James T."/>
        </authorList>
    </citation>
    <scope>NUCLEOTIDE SEQUENCE [LARGE SCALE GENOMIC DNA]</scope>
    <source>
        <strain evidence="2 3">JEL423</strain>
    </source>
</reference>
<dbReference type="STRING" id="403673.A0A177WM49"/>
<evidence type="ECO:0000313" key="2">
    <source>
        <dbReference type="EMBL" id="OAJ40876.1"/>
    </source>
</evidence>
<reference evidence="2 3" key="2">
    <citation type="submission" date="2016-05" db="EMBL/GenBank/DDBJ databases">
        <title>Lineage-specific infection strategies underlie the spectrum of fungal disease in amphibians.</title>
        <authorList>
            <person name="Cuomo C.A."/>
            <person name="Farrer R.A."/>
            <person name="James T."/>
            <person name="Longcore J."/>
            <person name="Birren B."/>
        </authorList>
    </citation>
    <scope>NUCLEOTIDE SEQUENCE [LARGE SCALE GENOMIC DNA]</scope>
    <source>
        <strain evidence="2 3">JEL423</strain>
    </source>
</reference>
<dbReference type="Gene3D" id="3.40.50.1820">
    <property type="entry name" value="alpha/beta hydrolase"/>
    <property type="match status" value="1"/>
</dbReference>
<dbReference type="OrthoDB" id="6495301at2759"/>
<protein>
    <recommendedName>
        <fullName evidence="1">BD-FAE-like domain-containing protein</fullName>
    </recommendedName>
</protein>
<dbReference type="InterPro" id="IPR049492">
    <property type="entry name" value="BD-FAE-like_dom"/>
</dbReference>
<feature type="domain" description="BD-FAE-like" evidence="1">
    <location>
        <begin position="39"/>
        <end position="164"/>
    </location>
</feature>
<gene>
    <name evidence="2" type="ORF">BDEG_24567</name>
</gene>
<evidence type="ECO:0000313" key="3">
    <source>
        <dbReference type="Proteomes" id="UP000077115"/>
    </source>
</evidence>
<dbReference type="EMBL" id="DS022305">
    <property type="protein sequence ID" value="OAJ40876.1"/>
    <property type="molecule type" value="Genomic_DNA"/>
</dbReference>
<proteinExistence type="predicted"/>
<dbReference type="eggNOG" id="KOG1516">
    <property type="taxonomic scope" value="Eukaryota"/>
</dbReference>
<organism evidence="2 3">
    <name type="scientific">Batrachochytrium dendrobatidis (strain JEL423)</name>
    <dbReference type="NCBI Taxonomy" id="403673"/>
    <lineage>
        <taxon>Eukaryota</taxon>
        <taxon>Fungi</taxon>
        <taxon>Fungi incertae sedis</taxon>
        <taxon>Chytridiomycota</taxon>
        <taxon>Chytridiomycota incertae sedis</taxon>
        <taxon>Chytridiomycetes</taxon>
        <taxon>Rhizophydiales</taxon>
        <taxon>Rhizophydiales incertae sedis</taxon>
        <taxon>Batrachochytrium</taxon>
    </lineage>
</organism>
<dbReference type="AlphaFoldDB" id="A0A177WM49"/>